<dbReference type="Gene3D" id="3.30.460.10">
    <property type="entry name" value="Beta Polymerase, domain 2"/>
    <property type="match status" value="1"/>
</dbReference>
<dbReference type="HAMAP" id="MF_01477">
    <property type="entry name" value="Iojap_RsfS"/>
    <property type="match status" value="1"/>
</dbReference>
<name>A0ABN6V2E3_9BACT</name>
<dbReference type="InterPro" id="IPR043519">
    <property type="entry name" value="NT_sf"/>
</dbReference>
<dbReference type="Pfam" id="PF02410">
    <property type="entry name" value="RsfS"/>
    <property type="match status" value="1"/>
</dbReference>
<gene>
    <name evidence="2" type="primary">rsfS</name>
    <name evidence="3" type="ORF">GETHOR_26740</name>
</gene>
<comment type="similarity">
    <text evidence="1 2">Belongs to the Iojap/RsfS family.</text>
</comment>
<evidence type="ECO:0000256" key="2">
    <source>
        <dbReference type="HAMAP-Rule" id="MF_01477"/>
    </source>
</evidence>
<evidence type="ECO:0000313" key="4">
    <source>
        <dbReference type="Proteomes" id="UP001242010"/>
    </source>
</evidence>
<comment type="subcellular location">
    <subcellularLocation>
        <location evidence="2">Cytoplasm</location>
    </subcellularLocation>
</comment>
<comment type="subunit">
    <text evidence="2">Interacts with ribosomal protein uL14 (rplN).</text>
</comment>
<proteinExistence type="inferred from homology"/>
<keyword evidence="4" id="KW-1185">Reference proteome</keyword>
<evidence type="ECO:0000256" key="1">
    <source>
        <dbReference type="ARBA" id="ARBA00010574"/>
    </source>
</evidence>
<dbReference type="NCBIfam" id="TIGR00090">
    <property type="entry name" value="rsfS_iojap_ybeB"/>
    <property type="match status" value="1"/>
</dbReference>
<evidence type="ECO:0000313" key="3">
    <source>
        <dbReference type="EMBL" id="BDU70573.1"/>
    </source>
</evidence>
<organism evidence="3 4">
    <name type="scientific">Geothrix oryzae</name>
    <dbReference type="NCBI Taxonomy" id="2927975"/>
    <lineage>
        <taxon>Bacteria</taxon>
        <taxon>Pseudomonadati</taxon>
        <taxon>Acidobacteriota</taxon>
        <taxon>Holophagae</taxon>
        <taxon>Holophagales</taxon>
        <taxon>Holophagaceae</taxon>
        <taxon>Geothrix</taxon>
    </lineage>
</organism>
<accession>A0ABN6V2E3</accession>
<keyword evidence="2" id="KW-0678">Repressor</keyword>
<keyword evidence="2" id="KW-0963">Cytoplasm</keyword>
<comment type="function">
    <text evidence="2">Functions as a ribosomal silencing factor. Interacts with ribosomal protein uL14 (rplN), blocking formation of intersubunit bridge B8. Prevents association of the 30S and 50S ribosomal subunits and the formation of functional ribosomes, thus repressing translation.</text>
</comment>
<reference evidence="4" key="1">
    <citation type="journal article" date="2023" name="Int. J. Syst. Evol. Microbiol.">
        <title>Mesoterricola silvestris gen. nov., sp. nov., Mesoterricola sediminis sp. nov., Geothrix oryzae sp. nov., Geothrix edaphica sp. nov., Geothrix rubra sp. nov., and Geothrix limicola sp. nov., six novel members of Acidobacteriota isolated from soils.</title>
        <authorList>
            <person name="Itoh H."/>
            <person name="Sugisawa Y."/>
            <person name="Mise K."/>
            <person name="Xu Z."/>
            <person name="Kuniyasu M."/>
            <person name="Ushijima N."/>
            <person name="Kawano K."/>
            <person name="Kobayashi E."/>
            <person name="Shiratori Y."/>
            <person name="Masuda Y."/>
            <person name="Senoo K."/>
        </authorList>
    </citation>
    <scope>NUCLEOTIDE SEQUENCE [LARGE SCALE GENOMIC DNA]</scope>
    <source>
        <strain evidence="4">Red222</strain>
    </source>
</reference>
<keyword evidence="2" id="KW-0810">Translation regulation</keyword>
<dbReference type="PANTHER" id="PTHR21043:SF0">
    <property type="entry name" value="MITOCHONDRIAL ASSEMBLY OF RIBOSOMAL LARGE SUBUNIT PROTEIN 1"/>
    <property type="match status" value="1"/>
</dbReference>
<dbReference type="RefSeq" id="WP_286354289.1">
    <property type="nucleotide sequence ID" value="NZ_AP027079.1"/>
</dbReference>
<dbReference type="Proteomes" id="UP001242010">
    <property type="component" value="Chromosome"/>
</dbReference>
<dbReference type="SUPFAM" id="SSF81301">
    <property type="entry name" value="Nucleotidyltransferase"/>
    <property type="match status" value="1"/>
</dbReference>
<dbReference type="EMBL" id="AP027079">
    <property type="protein sequence ID" value="BDU70573.1"/>
    <property type="molecule type" value="Genomic_DNA"/>
</dbReference>
<sequence length="125" mass="13984">MTLDSRLATVVDAARSKKAFRIRLLDVKDIASFTDTFAFMSGGSDRQNRAIAEAIEDALKLADGERPISREGETNGNWVLLDFGNLVVHVMDEETRRHYNLEELWNAGRELELPAELPPASDARP</sequence>
<dbReference type="InterPro" id="IPR004394">
    <property type="entry name" value="Iojap/RsfS/C7orf30"/>
</dbReference>
<protein>
    <recommendedName>
        <fullName evidence="2">Ribosomal silencing factor RsfS</fullName>
    </recommendedName>
</protein>
<dbReference type="PANTHER" id="PTHR21043">
    <property type="entry name" value="IOJAP SUPERFAMILY ORTHOLOG"/>
    <property type="match status" value="1"/>
</dbReference>